<feature type="domain" description="Fibronectin type-III" evidence="12">
    <location>
        <begin position="861"/>
        <end position="957"/>
    </location>
</feature>
<dbReference type="InterPro" id="IPR007110">
    <property type="entry name" value="Ig-like_dom"/>
</dbReference>
<dbReference type="SUPFAM" id="SSF49265">
    <property type="entry name" value="Fibronectin type III"/>
    <property type="match status" value="2"/>
</dbReference>
<dbReference type="OrthoDB" id="9998697at2759"/>
<evidence type="ECO:0000256" key="3">
    <source>
        <dbReference type="ARBA" id="ARBA00022729"/>
    </source>
</evidence>
<dbReference type="PANTHER" id="PTHR44170:SF1">
    <property type="entry name" value="CELL ADHESION MOLECULE-RELATED_DOWN-REGULATED BY ONCOGENES"/>
    <property type="match status" value="1"/>
</dbReference>
<dbReference type="InterPro" id="IPR013151">
    <property type="entry name" value="Immunoglobulin_dom"/>
</dbReference>
<feature type="domain" description="Ig-like" evidence="11">
    <location>
        <begin position="259"/>
        <end position="356"/>
    </location>
</feature>
<dbReference type="InterPro" id="IPR036116">
    <property type="entry name" value="FN3_sf"/>
</dbReference>
<keyword evidence="10" id="KW-0812">Transmembrane</keyword>
<feature type="domain" description="Ig-like" evidence="11">
    <location>
        <begin position="551"/>
        <end position="657"/>
    </location>
</feature>
<dbReference type="InterPro" id="IPR003961">
    <property type="entry name" value="FN3_dom"/>
</dbReference>
<evidence type="ECO:0000256" key="6">
    <source>
        <dbReference type="ARBA" id="ARBA00023157"/>
    </source>
</evidence>
<reference evidence="13" key="1">
    <citation type="submission" date="2019-04" db="EMBL/GenBank/DDBJ databases">
        <title>Genome assembly of Zosterops borbonicus 15179.</title>
        <authorList>
            <person name="Leroy T."/>
            <person name="Anselmetti Y."/>
            <person name="Tilak M.-K."/>
            <person name="Nabholz B."/>
        </authorList>
    </citation>
    <scope>NUCLEOTIDE SEQUENCE</scope>
    <source>
        <strain evidence="13">HGM_15179</strain>
        <tissue evidence="13">Muscle</tissue>
    </source>
</reference>
<keyword evidence="7" id="KW-0325">Glycoprotein</keyword>
<keyword evidence="5 10" id="KW-0472">Membrane</keyword>
<feature type="domain" description="Fibronectin type-III" evidence="12">
    <location>
        <begin position="715"/>
        <end position="816"/>
    </location>
</feature>
<keyword evidence="6" id="KW-1015">Disulfide bond</keyword>
<dbReference type="CDD" id="cd00063">
    <property type="entry name" value="FN3"/>
    <property type="match status" value="3"/>
</dbReference>
<evidence type="ECO:0000256" key="10">
    <source>
        <dbReference type="SAM" id="Phobius"/>
    </source>
</evidence>
<keyword evidence="14" id="KW-1185">Reference proteome</keyword>
<dbReference type="EMBL" id="SWJQ01000409">
    <property type="protein sequence ID" value="TRZ14770.1"/>
    <property type="molecule type" value="Genomic_DNA"/>
</dbReference>
<keyword evidence="10" id="KW-1133">Transmembrane helix</keyword>
<comment type="caution">
    <text evidence="13">The sequence shown here is derived from an EMBL/GenBank/DDBJ whole genome shotgun (WGS) entry which is preliminary data.</text>
</comment>
<feature type="domain" description="Fibronectin type-III" evidence="12">
    <location>
        <begin position="965"/>
        <end position="1065"/>
    </location>
</feature>
<dbReference type="FunFam" id="2.60.40.10:FF:000273">
    <property type="entry name" value="contactin-3 isoform X1"/>
    <property type="match status" value="1"/>
</dbReference>
<keyword evidence="8" id="KW-0393">Immunoglobulin domain</keyword>
<dbReference type="GO" id="GO:0005886">
    <property type="term" value="C:plasma membrane"/>
    <property type="evidence" value="ECO:0007669"/>
    <property type="project" value="UniProtKB-SubCell"/>
</dbReference>
<feature type="transmembrane region" description="Helical" evidence="10">
    <location>
        <begin position="1105"/>
        <end position="1130"/>
    </location>
</feature>
<dbReference type="SMART" id="SM00409">
    <property type="entry name" value="IG"/>
    <property type="match status" value="5"/>
</dbReference>
<sequence>MVSILKELHPLHPVSCSPSTTVLAPPEASTTSQVQLGLGMGTISKRAQIGPRRSQPPDSIGHCDHQSNPLSEKNNYAKHTDKFQEHNIIYMNQHENGAAKSKNFGLCGLLCVLTALQLILPLHKPAKAKLSGALGFQFGKSGAMHPAPGRFQALLLITATSLVTVTSTDLTPRFISEPSSTVQKSGEPVQLRCSAEPSTADISWLFNGEPLDSRVGEVEMQPGSLTIVSLSPARCGRYQCVASSAVGAVRSWPATVSMASLADFDALGTTDVAAEEGGTALIGCKVPESHPEAQVRFQVRGKWLEQSTDNYLILPSGNLQILSVSLEDKGSYKCAVYNPVTHDLRVELTGRKLTVTRPSSRGPHILHPVAPQSLAVPRHSALTLECVVSVVSGSAPAPIRWVKDGRDVPRRGRWRLLHSHLVTDRLEPSDAGNYSCVVGSDSRTAIYVNYSLTVLEPASLSRGLQDQTVAAGANVHFWCDVGGSPAPTLTWLHNAAPVQPSPRHFPTGNHLRICGVTPEDSGLYQCVADNGIGFVHSTGRLRVQPGKGSVPVIISSPANTTVVAGGDVTLSCSATGLPAPLIRWYDSRGLIISHPSQGLHPKPQSPPPAGTEPSCPSGPLLGWGSLSLHSVTPERAGEIRCEASNEHGSALATAFLTVFPSATGTKAGETAPLELAQSDESGADFGAEMAFSSSPPTKSPLDVAAMDKVSSAAAPPEAPIILSPPQTPKPDTYSLVWRPGRAGGLPINAYFVKYRKLEDGVSAAGGWHTVRVPGSENELRLTELEPSSLYEVLMVARSAAGEGQPAMLTFRTSKERTSSTKNTQAPSPPVGIPKHPIVPEGTNNFGVVLPDPSRHSGVPEAPDRPTISTASESSVYVTWIPRANGGSPITAFKVEYKRLGRNSDWLVAAGNISPSKLSVEVRNLEPGEMYRFRVIAVNNYGESPRSAASRPYQVAGFTGRFSSRPIAGPHIAYTEAISDTQIMLKWTYITSSNNNTPIQGFYIYYRPTDSDNDSDYKRDIVDGTKQWHLINHLQPETSYDIKMQCYNEGGESEYSNVMICETKVKRTPGASEYPVRDLSTPPSPPERAGGSGAVPASGPVRSSDMLYLIVGCVLGVMVLILIVFIAMCLWKNRQQNALQKYDPPGYLYQGADINGQMIEYTTLPGTSRVNGSIHGNFLSNGLSNGCPHVHHKVANGVNGIMSGGGAGLYPGHTNSLSRTHVDYEHPHHLVNGGGLYTAVPQADPSECINCRNCRNNNRCFTKTNGTFGSGALPIVPLGAPFQQDGVEMKPLSPHVMVTMCLSPGSPECSSLEEQGRDSAQQPPAQLPCCREGLNQLRVDCMDEVQVEISLSHFAIPEDKIQSNSWFEGLLTAWIALK</sequence>
<dbReference type="SUPFAM" id="SSF48726">
    <property type="entry name" value="Immunoglobulin"/>
    <property type="match status" value="5"/>
</dbReference>
<feature type="region of interest" description="Disordered" evidence="9">
    <location>
        <begin position="595"/>
        <end position="618"/>
    </location>
</feature>
<evidence type="ECO:0000259" key="11">
    <source>
        <dbReference type="PROSITE" id="PS50835"/>
    </source>
</evidence>
<dbReference type="FunFam" id="2.60.40.10:FF:000205">
    <property type="entry name" value="Cell adhesion associated, oncogene regulated"/>
    <property type="match status" value="1"/>
</dbReference>
<evidence type="ECO:0000256" key="2">
    <source>
        <dbReference type="ARBA" id="ARBA00022475"/>
    </source>
</evidence>
<evidence type="ECO:0000256" key="9">
    <source>
        <dbReference type="SAM" id="MobiDB-lite"/>
    </source>
</evidence>
<proteinExistence type="predicted"/>
<dbReference type="PROSITE" id="PS50835">
    <property type="entry name" value="IG_LIKE"/>
    <property type="match status" value="5"/>
</dbReference>
<dbReference type="InterPro" id="IPR013783">
    <property type="entry name" value="Ig-like_fold"/>
</dbReference>
<dbReference type="InterPro" id="IPR003598">
    <property type="entry name" value="Ig_sub2"/>
</dbReference>
<dbReference type="Pfam" id="PF13927">
    <property type="entry name" value="Ig_3"/>
    <property type="match status" value="3"/>
</dbReference>
<dbReference type="InterPro" id="IPR003599">
    <property type="entry name" value="Ig_sub"/>
</dbReference>
<dbReference type="Gene3D" id="2.60.40.10">
    <property type="entry name" value="Immunoglobulins"/>
    <property type="match status" value="8"/>
</dbReference>
<comment type="subcellular location">
    <subcellularLocation>
        <location evidence="1">Cell membrane</location>
    </subcellularLocation>
</comment>
<dbReference type="PROSITE" id="PS50853">
    <property type="entry name" value="FN3"/>
    <property type="match status" value="3"/>
</dbReference>
<evidence type="ECO:0000256" key="5">
    <source>
        <dbReference type="ARBA" id="ARBA00023136"/>
    </source>
</evidence>
<feature type="region of interest" description="Disordered" evidence="9">
    <location>
        <begin position="813"/>
        <end position="833"/>
    </location>
</feature>
<name>A0A8K1GBH6_9PASS</name>
<evidence type="ECO:0000256" key="8">
    <source>
        <dbReference type="ARBA" id="ARBA00023319"/>
    </source>
</evidence>
<organism evidence="13 14">
    <name type="scientific">Zosterops borbonicus</name>
    <dbReference type="NCBI Taxonomy" id="364589"/>
    <lineage>
        <taxon>Eukaryota</taxon>
        <taxon>Metazoa</taxon>
        <taxon>Chordata</taxon>
        <taxon>Craniata</taxon>
        <taxon>Vertebrata</taxon>
        <taxon>Euteleostomi</taxon>
        <taxon>Archelosauria</taxon>
        <taxon>Archosauria</taxon>
        <taxon>Dinosauria</taxon>
        <taxon>Saurischia</taxon>
        <taxon>Theropoda</taxon>
        <taxon>Coelurosauria</taxon>
        <taxon>Aves</taxon>
        <taxon>Neognathae</taxon>
        <taxon>Neoaves</taxon>
        <taxon>Telluraves</taxon>
        <taxon>Australaves</taxon>
        <taxon>Passeriformes</taxon>
        <taxon>Sylvioidea</taxon>
        <taxon>Zosteropidae</taxon>
        <taxon>Zosterops</taxon>
    </lineage>
</organism>
<evidence type="ECO:0000256" key="4">
    <source>
        <dbReference type="ARBA" id="ARBA00022737"/>
    </source>
</evidence>
<dbReference type="Pfam" id="PF00041">
    <property type="entry name" value="fn3"/>
    <property type="match status" value="3"/>
</dbReference>
<evidence type="ECO:0000313" key="13">
    <source>
        <dbReference type="EMBL" id="TRZ14770.1"/>
    </source>
</evidence>
<dbReference type="Proteomes" id="UP000796761">
    <property type="component" value="Unassembled WGS sequence"/>
</dbReference>
<dbReference type="PANTHER" id="PTHR44170">
    <property type="entry name" value="PROTEIN SIDEKICK"/>
    <property type="match status" value="1"/>
</dbReference>
<evidence type="ECO:0008006" key="15">
    <source>
        <dbReference type="Google" id="ProtNLM"/>
    </source>
</evidence>
<feature type="domain" description="Ig-like" evidence="11">
    <location>
        <begin position="457"/>
        <end position="542"/>
    </location>
</feature>
<dbReference type="GO" id="GO:0098609">
    <property type="term" value="P:cell-cell adhesion"/>
    <property type="evidence" value="ECO:0007669"/>
    <property type="project" value="TreeGrafter"/>
</dbReference>
<keyword evidence="3" id="KW-0732">Signal</keyword>
<evidence type="ECO:0000256" key="1">
    <source>
        <dbReference type="ARBA" id="ARBA00004236"/>
    </source>
</evidence>
<dbReference type="SMART" id="SM00060">
    <property type="entry name" value="FN3"/>
    <property type="match status" value="3"/>
</dbReference>
<dbReference type="SMART" id="SM00408">
    <property type="entry name" value="IGc2"/>
    <property type="match status" value="5"/>
</dbReference>
<feature type="region of interest" description="Disordered" evidence="9">
    <location>
        <begin position="47"/>
        <end position="74"/>
    </location>
</feature>
<dbReference type="Pfam" id="PF00047">
    <property type="entry name" value="ig"/>
    <property type="match status" value="1"/>
</dbReference>
<feature type="domain" description="Ig-like" evidence="11">
    <location>
        <begin position="363"/>
        <end position="453"/>
    </location>
</feature>
<keyword evidence="2" id="KW-1003">Cell membrane</keyword>
<accession>A0A8K1GBH6</accession>
<protein>
    <recommendedName>
        <fullName evidence="15">Cell adhesion molecule-related/down-regulated by oncogenes</fullName>
    </recommendedName>
</protein>
<evidence type="ECO:0000313" key="14">
    <source>
        <dbReference type="Proteomes" id="UP000796761"/>
    </source>
</evidence>
<evidence type="ECO:0000256" key="7">
    <source>
        <dbReference type="ARBA" id="ARBA00023180"/>
    </source>
</evidence>
<feature type="region of interest" description="Disordered" evidence="9">
    <location>
        <begin position="1070"/>
        <end position="1096"/>
    </location>
</feature>
<dbReference type="GO" id="GO:0007399">
    <property type="term" value="P:nervous system development"/>
    <property type="evidence" value="ECO:0007669"/>
    <property type="project" value="TreeGrafter"/>
</dbReference>
<dbReference type="InterPro" id="IPR036179">
    <property type="entry name" value="Ig-like_dom_sf"/>
</dbReference>
<evidence type="ECO:0000259" key="12">
    <source>
        <dbReference type="PROSITE" id="PS50853"/>
    </source>
</evidence>
<gene>
    <name evidence="13" type="ORF">HGM15179_012331</name>
</gene>
<keyword evidence="4" id="KW-0677">Repeat</keyword>
<feature type="domain" description="Ig-like" evidence="11">
    <location>
        <begin position="172"/>
        <end position="257"/>
    </location>
</feature>